<dbReference type="Pfam" id="PF06052">
    <property type="entry name" value="3-HAO"/>
    <property type="match status" value="1"/>
</dbReference>
<dbReference type="SUPFAM" id="SSF51182">
    <property type="entry name" value="RmlC-like cupins"/>
    <property type="match status" value="1"/>
</dbReference>
<name>A0A381WU96_9ZZZZ</name>
<dbReference type="PANTHER" id="PTHR15497:SF1">
    <property type="entry name" value="3-HYDROXYANTHRANILATE 3,4-DIOXYGENASE"/>
    <property type="match status" value="1"/>
</dbReference>
<evidence type="ECO:0008006" key="9">
    <source>
        <dbReference type="Google" id="ProtNLM"/>
    </source>
</evidence>
<evidence type="ECO:0000256" key="5">
    <source>
        <dbReference type="ARBA" id="ARBA00022964"/>
    </source>
</evidence>
<comment type="cofactor">
    <cofactor evidence="1">
        <name>Fe(2+)</name>
        <dbReference type="ChEBI" id="CHEBI:29033"/>
    </cofactor>
</comment>
<dbReference type="InterPro" id="IPR010329">
    <property type="entry name" value="3hydroanth_dOase"/>
</dbReference>
<dbReference type="PANTHER" id="PTHR15497">
    <property type="entry name" value="3-HYDROXYANTHRANILATE 3,4-DIOXYGENASE"/>
    <property type="match status" value="1"/>
</dbReference>
<proteinExistence type="inferred from homology"/>
<dbReference type="InterPro" id="IPR011051">
    <property type="entry name" value="RmlC_Cupin_sf"/>
</dbReference>
<keyword evidence="3" id="KW-0662">Pyridine nucleotide biosynthesis</keyword>
<keyword evidence="4" id="KW-0479">Metal-binding</keyword>
<organism evidence="8">
    <name type="scientific">marine metagenome</name>
    <dbReference type="NCBI Taxonomy" id="408172"/>
    <lineage>
        <taxon>unclassified sequences</taxon>
        <taxon>metagenomes</taxon>
        <taxon>ecological metagenomes</taxon>
    </lineage>
</organism>
<gene>
    <name evidence="8" type="ORF">METZ01_LOCUS108337</name>
</gene>
<evidence type="ECO:0000256" key="1">
    <source>
        <dbReference type="ARBA" id="ARBA00001954"/>
    </source>
</evidence>
<dbReference type="GO" id="GO:0005506">
    <property type="term" value="F:iron ion binding"/>
    <property type="evidence" value="ECO:0007669"/>
    <property type="project" value="InterPro"/>
</dbReference>
<dbReference type="AlphaFoldDB" id="A0A381WU96"/>
<dbReference type="CDD" id="cd06123">
    <property type="entry name" value="cupin_HAO"/>
    <property type="match status" value="1"/>
</dbReference>
<evidence type="ECO:0000256" key="3">
    <source>
        <dbReference type="ARBA" id="ARBA00022642"/>
    </source>
</evidence>
<dbReference type="HAMAP" id="MF_00825">
    <property type="entry name" value="3_HAO"/>
    <property type="match status" value="1"/>
</dbReference>
<dbReference type="NCBIfam" id="TIGR03037">
    <property type="entry name" value="anthran_nbaC"/>
    <property type="match status" value="1"/>
</dbReference>
<evidence type="ECO:0000256" key="4">
    <source>
        <dbReference type="ARBA" id="ARBA00022723"/>
    </source>
</evidence>
<keyword evidence="7" id="KW-0408">Iron</keyword>
<keyword evidence="5" id="KW-0223">Dioxygenase</keyword>
<protein>
    <recommendedName>
        <fullName evidence="9">3-hydroxyanthranilate 3,4-dioxygenase</fullName>
    </recommendedName>
</protein>
<comment type="function">
    <text evidence="2">Catalyzes the oxidative ring opening of 3-hydroxyanthranilate to 2-amino-3-carboxymuconate semialdehyde, which spontaneously cyclizes to quinolinate.</text>
</comment>
<dbReference type="GO" id="GO:0019363">
    <property type="term" value="P:pyridine nucleotide biosynthetic process"/>
    <property type="evidence" value="ECO:0007669"/>
    <property type="project" value="UniProtKB-KW"/>
</dbReference>
<accession>A0A381WU96</accession>
<evidence type="ECO:0000256" key="2">
    <source>
        <dbReference type="ARBA" id="ARBA00002752"/>
    </source>
</evidence>
<dbReference type="Gene3D" id="2.60.120.10">
    <property type="entry name" value="Jelly Rolls"/>
    <property type="match status" value="1"/>
</dbReference>
<dbReference type="GO" id="GO:0000334">
    <property type="term" value="F:3-hydroxyanthranilate 3,4-dioxygenase activity"/>
    <property type="evidence" value="ECO:0007669"/>
    <property type="project" value="InterPro"/>
</dbReference>
<evidence type="ECO:0000256" key="7">
    <source>
        <dbReference type="ARBA" id="ARBA00023004"/>
    </source>
</evidence>
<dbReference type="EMBL" id="UINC01012748">
    <property type="protein sequence ID" value="SVA55483.1"/>
    <property type="molecule type" value="Genomic_DNA"/>
</dbReference>
<evidence type="ECO:0000313" key="8">
    <source>
        <dbReference type="EMBL" id="SVA55483.1"/>
    </source>
</evidence>
<sequence>MHFIGIYRYVKITNLIGTLPSLDTSTAKPTEEIMPQRAAFNFSDWIERNKQHLKPPVSNRHLFDHSSDIVVMVVGGPNQRVDFHDDPAEEFFYQVSGDMILKVAEDGEIYDVPIREGEVFLLPAHIRHSPQRPVEGSVGLVVEGARHSEMKDGFEWFCFDCGHLVHRVEVQIKDIVKDLPPLFDAFYNNQTEHICGHCGAVHPGKEPPPGWAKM</sequence>
<evidence type="ECO:0000256" key="6">
    <source>
        <dbReference type="ARBA" id="ARBA00023002"/>
    </source>
</evidence>
<keyword evidence="6" id="KW-0560">Oxidoreductase</keyword>
<dbReference type="InterPro" id="IPR014710">
    <property type="entry name" value="RmlC-like_jellyroll"/>
</dbReference>
<reference evidence="8" key="1">
    <citation type="submission" date="2018-05" db="EMBL/GenBank/DDBJ databases">
        <authorList>
            <person name="Lanie J.A."/>
            <person name="Ng W.-L."/>
            <person name="Kazmierczak K.M."/>
            <person name="Andrzejewski T.M."/>
            <person name="Davidsen T.M."/>
            <person name="Wayne K.J."/>
            <person name="Tettelin H."/>
            <person name="Glass J.I."/>
            <person name="Rusch D."/>
            <person name="Podicherti R."/>
            <person name="Tsui H.-C.T."/>
            <person name="Winkler M.E."/>
        </authorList>
    </citation>
    <scope>NUCLEOTIDE SEQUENCE</scope>
</reference>
<dbReference type="NCBIfam" id="NF009763">
    <property type="entry name" value="PRK13264.1"/>
    <property type="match status" value="1"/>
</dbReference>